<dbReference type="GO" id="GO:0006397">
    <property type="term" value="P:mRNA processing"/>
    <property type="evidence" value="ECO:0007669"/>
    <property type="project" value="UniProtKB-KW"/>
</dbReference>
<keyword evidence="4" id="KW-0378">Hydrolase</keyword>
<comment type="similarity">
    <text evidence="2">Belongs to the fungal TPase family.</text>
</comment>
<evidence type="ECO:0000256" key="5">
    <source>
        <dbReference type="ARBA" id="ARBA00035028"/>
    </source>
</evidence>
<name>A0A6C0KAJ4_9ZZZZ</name>
<reference evidence="8" key="1">
    <citation type="journal article" date="2020" name="Nature">
        <title>Giant virus diversity and host interactions through global metagenomics.</title>
        <authorList>
            <person name="Schulz F."/>
            <person name="Roux S."/>
            <person name="Paez-Espino D."/>
            <person name="Jungbluth S."/>
            <person name="Walsh D.A."/>
            <person name="Denef V.J."/>
            <person name="McMahon K.D."/>
            <person name="Konstantinidis K.T."/>
            <person name="Eloe-Fadrosh E.A."/>
            <person name="Kyrpides N.C."/>
            <person name="Woyke T."/>
        </authorList>
    </citation>
    <scope>NUCLEOTIDE SEQUENCE</scope>
    <source>
        <strain evidence="8">GVMAG-S-1102113-126</strain>
    </source>
</reference>
<organism evidence="8">
    <name type="scientific">viral metagenome</name>
    <dbReference type="NCBI Taxonomy" id="1070528"/>
    <lineage>
        <taxon>unclassified sequences</taxon>
        <taxon>metagenomes</taxon>
        <taxon>organismal metagenomes</taxon>
    </lineage>
</organism>
<dbReference type="InterPro" id="IPR040343">
    <property type="entry name" value="Cet1/Ctl1"/>
</dbReference>
<evidence type="ECO:0000256" key="1">
    <source>
        <dbReference type="ARBA" id="ARBA00001946"/>
    </source>
</evidence>
<dbReference type="SUPFAM" id="SSF55154">
    <property type="entry name" value="CYTH-like phosphatases"/>
    <property type="match status" value="1"/>
</dbReference>
<evidence type="ECO:0000313" key="8">
    <source>
        <dbReference type="EMBL" id="QHU14699.1"/>
    </source>
</evidence>
<proteinExistence type="inferred from homology"/>
<evidence type="ECO:0000256" key="2">
    <source>
        <dbReference type="ARBA" id="ARBA00006345"/>
    </source>
</evidence>
<protein>
    <recommendedName>
        <fullName evidence="5">mRNA 5'-phosphatase</fullName>
        <ecNumber evidence="5">3.6.1.74</ecNumber>
    </recommendedName>
</protein>
<accession>A0A6C0KAJ4</accession>
<dbReference type="AlphaFoldDB" id="A0A6C0KAJ4"/>
<dbReference type="EC" id="3.6.1.74" evidence="5"/>
<evidence type="ECO:0000256" key="3">
    <source>
        <dbReference type="ARBA" id="ARBA00022664"/>
    </source>
</evidence>
<dbReference type="EMBL" id="MN740845">
    <property type="protein sequence ID" value="QHU14699.1"/>
    <property type="molecule type" value="Genomic_DNA"/>
</dbReference>
<dbReference type="GO" id="GO:0140818">
    <property type="term" value="F:mRNA 5'-triphosphate monophosphatase activity"/>
    <property type="evidence" value="ECO:0007669"/>
    <property type="project" value="UniProtKB-EC"/>
</dbReference>
<feature type="domain" description="mRNA triphosphatase Cet1-like" evidence="7">
    <location>
        <begin position="85"/>
        <end position="183"/>
    </location>
</feature>
<keyword evidence="3" id="KW-0507">mRNA processing</keyword>
<dbReference type="InterPro" id="IPR004206">
    <property type="entry name" value="mRNA_triPase_Cet1"/>
</dbReference>
<dbReference type="PANTHER" id="PTHR28118:SF1">
    <property type="entry name" value="POLYNUCLEOTIDE 5'-TRIPHOSPHATASE CTL1-RELATED"/>
    <property type="match status" value="1"/>
</dbReference>
<dbReference type="InterPro" id="IPR037009">
    <property type="entry name" value="mRNA_triPase_Cet1_sf"/>
</dbReference>
<dbReference type="PANTHER" id="PTHR28118">
    <property type="entry name" value="POLYNUCLEOTIDE 5'-TRIPHOSPHATASE-RELATED"/>
    <property type="match status" value="1"/>
</dbReference>
<comment type="catalytic activity">
    <reaction evidence="6">
        <text>a 5'-end triphospho-ribonucleoside in mRNA + H2O = a 5'-end diphospho-ribonucleoside in mRNA + phosphate + H(+)</text>
        <dbReference type="Rhea" id="RHEA:67004"/>
        <dbReference type="Rhea" id="RHEA-COMP:17164"/>
        <dbReference type="Rhea" id="RHEA-COMP:17165"/>
        <dbReference type="ChEBI" id="CHEBI:15377"/>
        <dbReference type="ChEBI" id="CHEBI:15378"/>
        <dbReference type="ChEBI" id="CHEBI:43474"/>
        <dbReference type="ChEBI" id="CHEBI:167616"/>
        <dbReference type="ChEBI" id="CHEBI:167618"/>
        <dbReference type="EC" id="3.6.1.74"/>
    </reaction>
    <physiologicalReaction direction="left-to-right" evidence="6">
        <dbReference type="Rhea" id="RHEA:67005"/>
    </physiologicalReaction>
</comment>
<evidence type="ECO:0000259" key="7">
    <source>
        <dbReference type="Pfam" id="PF02940"/>
    </source>
</evidence>
<sequence length="253" mass="29685">MESDPDLVPGIECLMEIIQMVPEKVSEECEVELRLGYIETDDELNINKFDSNAGEAYFGKVLETLHSFKKWNRVVENQRSTDYYANALRLTVEEDGSRTCIMKNRIRNIDFTYDSTPFDIRISLSQEMPRNVSDFPTEERMITKTRHKTRTSFYFDFWSFDLTEVKTCCKELESVSYEIEIELHDVHKALREISGDRTVMWVAHGTLLKLRQLVFMCEDPSEEPSMIIMQDKMVNKIVTTKRNLSFDETEEPL</sequence>
<dbReference type="InterPro" id="IPR033469">
    <property type="entry name" value="CYTH-like_dom_sf"/>
</dbReference>
<comment type="cofactor">
    <cofactor evidence="1">
        <name>Mg(2+)</name>
        <dbReference type="ChEBI" id="CHEBI:18420"/>
    </cofactor>
</comment>
<evidence type="ECO:0000256" key="6">
    <source>
        <dbReference type="ARBA" id="ARBA00047740"/>
    </source>
</evidence>
<dbReference type="Pfam" id="PF02940">
    <property type="entry name" value="mRNA_triPase"/>
    <property type="match status" value="1"/>
</dbReference>
<evidence type="ECO:0000256" key="4">
    <source>
        <dbReference type="ARBA" id="ARBA00022801"/>
    </source>
</evidence>
<dbReference type="Gene3D" id="3.20.100.10">
    <property type="entry name" value="mRNA triphosphatase Cet1-like"/>
    <property type="match status" value="1"/>
</dbReference>
<dbReference type="GO" id="GO:0004651">
    <property type="term" value="F:polynucleotide 5'-phosphatase activity"/>
    <property type="evidence" value="ECO:0007669"/>
    <property type="project" value="InterPro"/>
</dbReference>